<reference evidence="2 3" key="1">
    <citation type="submission" date="2018-03" db="EMBL/GenBank/DDBJ databases">
        <title>The uncultured portion of the human microbiome is neutrally assembled.</title>
        <authorList>
            <person name="Jeraldo P."/>
            <person name="Boardman L."/>
            <person name="White B.A."/>
            <person name="Nelson H."/>
            <person name="Goldenfeld N."/>
            <person name="Chia N."/>
        </authorList>
    </citation>
    <scope>NUCLEOTIDE SEQUENCE [LARGE SCALE GENOMIC DNA]</scope>
    <source>
        <strain evidence="2">CIM:MAG 903</strain>
    </source>
</reference>
<dbReference type="PROSITE" id="PS51186">
    <property type="entry name" value="GNAT"/>
    <property type="match status" value="1"/>
</dbReference>
<evidence type="ECO:0000259" key="1">
    <source>
        <dbReference type="PROSITE" id="PS51186"/>
    </source>
</evidence>
<sequence>MENDYELRLVDFTEEYAKDVCTWKYDREYKVYNMPSWNEIYKSGWGMTKEDKRKKEFKAVLDKENKFIGYIRLMEKKDGVWFGVGIKPCFCGQGLGKIFMKFLIDESKMRYPQRKILLEVRDFNIRAIKCYKAAGFSEVDSYVKETPMGMGRFIKMELIDVSEKNI</sequence>
<evidence type="ECO:0000313" key="2">
    <source>
        <dbReference type="EMBL" id="PWL55763.1"/>
    </source>
</evidence>
<proteinExistence type="predicted"/>
<name>A0A316MH27_9CLOT</name>
<dbReference type="GO" id="GO:0016747">
    <property type="term" value="F:acyltransferase activity, transferring groups other than amino-acyl groups"/>
    <property type="evidence" value="ECO:0007669"/>
    <property type="project" value="InterPro"/>
</dbReference>
<evidence type="ECO:0000313" key="3">
    <source>
        <dbReference type="Proteomes" id="UP000246114"/>
    </source>
</evidence>
<dbReference type="EMBL" id="QAMZ01000003">
    <property type="protein sequence ID" value="PWL55763.1"/>
    <property type="molecule type" value="Genomic_DNA"/>
</dbReference>
<dbReference type="Gene3D" id="3.40.630.30">
    <property type="match status" value="1"/>
</dbReference>
<accession>A0A316MH27</accession>
<keyword evidence="2" id="KW-0808">Transferase</keyword>
<protein>
    <submittedName>
        <fullName evidence="2">GNAT family N-acetyltransferase</fullName>
    </submittedName>
</protein>
<organism evidence="2 3">
    <name type="scientific">Clostridium cadaveris</name>
    <dbReference type="NCBI Taxonomy" id="1529"/>
    <lineage>
        <taxon>Bacteria</taxon>
        <taxon>Bacillati</taxon>
        <taxon>Bacillota</taxon>
        <taxon>Clostridia</taxon>
        <taxon>Eubacteriales</taxon>
        <taxon>Clostridiaceae</taxon>
        <taxon>Clostridium</taxon>
    </lineage>
</organism>
<dbReference type="Pfam" id="PF00583">
    <property type="entry name" value="Acetyltransf_1"/>
    <property type="match status" value="1"/>
</dbReference>
<comment type="caution">
    <text evidence="2">The sequence shown here is derived from an EMBL/GenBank/DDBJ whole genome shotgun (WGS) entry which is preliminary data.</text>
</comment>
<gene>
    <name evidence="2" type="ORF">DBY38_00275</name>
</gene>
<dbReference type="InterPro" id="IPR000182">
    <property type="entry name" value="GNAT_dom"/>
</dbReference>
<dbReference type="InterPro" id="IPR016181">
    <property type="entry name" value="Acyl_CoA_acyltransferase"/>
</dbReference>
<dbReference type="AlphaFoldDB" id="A0A316MH27"/>
<dbReference type="PANTHER" id="PTHR43415">
    <property type="entry name" value="SPERMIDINE N(1)-ACETYLTRANSFERASE"/>
    <property type="match status" value="1"/>
</dbReference>
<feature type="domain" description="N-acetyltransferase" evidence="1">
    <location>
        <begin position="7"/>
        <end position="155"/>
    </location>
</feature>
<dbReference type="Proteomes" id="UP000246114">
    <property type="component" value="Unassembled WGS sequence"/>
</dbReference>
<dbReference type="SUPFAM" id="SSF55729">
    <property type="entry name" value="Acyl-CoA N-acyltransferases (Nat)"/>
    <property type="match status" value="1"/>
</dbReference>
<dbReference type="PANTHER" id="PTHR43415:SF3">
    <property type="entry name" value="GNAT-FAMILY ACETYLTRANSFERASE"/>
    <property type="match status" value="1"/>
</dbReference>